<name>A0A841ELM2_9ACTN</name>
<comment type="caution">
    <text evidence="10">The sequence shown here is derived from an EMBL/GenBank/DDBJ whole genome shotgun (WGS) entry which is preliminary data.</text>
</comment>
<feature type="transmembrane region" description="Helical" evidence="9">
    <location>
        <begin position="108"/>
        <end position="130"/>
    </location>
</feature>
<gene>
    <name evidence="10" type="ORF">HNR25_005029</name>
</gene>
<evidence type="ECO:0000256" key="7">
    <source>
        <dbReference type="ARBA" id="ARBA00023136"/>
    </source>
</evidence>
<keyword evidence="4" id="KW-1003">Cell membrane</keyword>
<dbReference type="GO" id="GO:0055085">
    <property type="term" value="P:transmembrane transport"/>
    <property type="evidence" value="ECO:0007669"/>
    <property type="project" value="TreeGrafter"/>
</dbReference>
<evidence type="ECO:0000256" key="4">
    <source>
        <dbReference type="ARBA" id="ARBA00022475"/>
    </source>
</evidence>
<feature type="transmembrane region" description="Helical" evidence="9">
    <location>
        <begin position="55"/>
        <end position="72"/>
    </location>
</feature>
<dbReference type="EMBL" id="JACHLY010000002">
    <property type="protein sequence ID" value="MBB6001200.1"/>
    <property type="molecule type" value="Genomic_DNA"/>
</dbReference>
<feature type="transmembrane region" description="Helical" evidence="9">
    <location>
        <begin position="78"/>
        <end position="96"/>
    </location>
</feature>
<keyword evidence="7 9" id="KW-0472">Membrane</keyword>
<dbReference type="PANTHER" id="PTHR21716">
    <property type="entry name" value="TRANSMEMBRANE PROTEIN"/>
    <property type="match status" value="1"/>
</dbReference>
<keyword evidence="3" id="KW-0813">Transport</keyword>
<keyword evidence="5 9" id="KW-0812">Transmembrane</keyword>
<comment type="similarity">
    <text evidence="2">Belongs to the autoinducer-2 exporter (AI-2E) (TC 2.A.86) family.</text>
</comment>
<feature type="transmembrane region" description="Helical" evidence="9">
    <location>
        <begin position="187"/>
        <end position="212"/>
    </location>
</feature>
<reference evidence="10 11" key="1">
    <citation type="submission" date="2020-08" db="EMBL/GenBank/DDBJ databases">
        <title>Sequencing the genomes of 1000 actinobacteria strains.</title>
        <authorList>
            <person name="Klenk H.-P."/>
        </authorList>
    </citation>
    <scope>NUCLEOTIDE SEQUENCE [LARGE SCALE GENOMIC DNA]</scope>
    <source>
        <strain evidence="10 11">DSM 44593</strain>
    </source>
</reference>
<keyword evidence="6 9" id="KW-1133">Transmembrane helix</keyword>
<dbReference type="RefSeq" id="WP_425579694.1">
    <property type="nucleotide sequence ID" value="NZ_BAABKT010000035.1"/>
</dbReference>
<keyword evidence="11" id="KW-1185">Reference proteome</keyword>
<evidence type="ECO:0000313" key="11">
    <source>
        <dbReference type="Proteomes" id="UP000578077"/>
    </source>
</evidence>
<evidence type="ECO:0000256" key="5">
    <source>
        <dbReference type="ARBA" id="ARBA00022692"/>
    </source>
</evidence>
<dbReference type="GO" id="GO:0005886">
    <property type="term" value="C:plasma membrane"/>
    <property type="evidence" value="ECO:0007669"/>
    <property type="project" value="UniProtKB-SubCell"/>
</dbReference>
<feature type="region of interest" description="Disordered" evidence="8">
    <location>
        <begin position="389"/>
        <end position="463"/>
    </location>
</feature>
<dbReference type="PANTHER" id="PTHR21716:SF53">
    <property type="entry name" value="PERMEASE PERM-RELATED"/>
    <property type="match status" value="1"/>
</dbReference>
<feature type="transmembrane region" description="Helical" evidence="9">
    <location>
        <begin position="347"/>
        <end position="378"/>
    </location>
</feature>
<feature type="transmembrane region" description="Helical" evidence="9">
    <location>
        <begin position="310"/>
        <end position="327"/>
    </location>
</feature>
<dbReference type="Pfam" id="PF01594">
    <property type="entry name" value="AI-2E_transport"/>
    <property type="match status" value="1"/>
</dbReference>
<evidence type="ECO:0000313" key="10">
    <source>
        <dbReference type="EMBL" id="MBB6001200.1"/>
    </source>
</evidence>
<comment type="subcellular location">
    <subcellularLocation>
        <location evidence="1">Cell membrane</location>
        <topology evidence="1">Multi-pass membrane protein</topology>
    </subcellularLocation>
</comment>
<sequence>MTRPWEWSLLKRGRKPRGGSAAPVEQPSPPPATAAEPAAERDGVLVRMGNMSWRLLLIGVVAALILYGLVYIRIVTIPVILAVFVTALLMPSANWMRRKGLGRGSSTAVACVGALVVLSGVITMIVQPAVSGFSGLVDSVQQAVDDLPSYLETFGLNPDLAGTTIEAAQSELRSRMQEDWSQWVSQAWVAGTTALEILFGLLLMIVLTVYFVHSGDLLMEWVRSLFPRRSRVSIKAASEVAYGVMGRYVRGVALVGLIDAVGIGLFLVFLIDPGLAIPLVVLTFIGAFLPVIGAFLTGLLAAMVALVTEGWIIAVLVVAVVVVVQQLESHVFAPRVYGKALDLPSAVVLLAITVGGIIGSVAGMFLATPVVAVLAALLRNRPLVRPAAAGDSGGAASAGAAAPSGPAGSAQPDPSRAQAAPGEPTGAAPSGRPDAGADRERARGSAGVSAAGARGRGGRGRSE</sequence>
<evidence type="ECO:0000256" key="2">
    <source>
        <dbReference type="ARBA" id="ARBA00009773"/>
    </source>
</evidence>
<feature type="compositionally biased region" description="Low complexity" evidence="8">
    <location>
        <begin position="444"/>
        <end position="453"/>
    </location>
</feature>
<evidence type="ECO:0000256" key="6">
    <source>
        <dbReference type="ARBA" id="ARBA00022989"/>
    </source>
</evidence>
<accession>A0A841ELM2</accession>
<evidence type="ECO:0000256" key="9">
    <source>
        <dbReference type="SAM" id="Phobius"/>
    </source>
</evidence>
<proteinExistence type="inferred from homology"/>
<feature type="compositionally biased region" description="Low complexity" evidence="8">
    <location>
        <begin position="389"/>
        <end position="415"/>
    </location>
</feature>
<evidence type="ECO:0000256" key="1">
    <source>
        <dbReference type="ARBA" id="ARBA00004651"/>
    </source>
</evidence>
<protein>
    <submittedName>
        <fullName evidence="10">Putative PurR-regulated permease PerM</fullName>
    </submittedName>
</protein>
<evidence type="ECO:0000256" key="8">
    <source>
        <dbReference type="SAM" id="MobiDB-lite"/>
    </source>
</evidence>
<feature type="transmembrane region" description="Helical" evidence="9">
    <location>
        <begin position="277"/>
        <end position="303"/>
    </location>
</feature>
<feature type="transmembrane region" description="Helical" evidence="9">
    <location>
        <begin position="252"/>
        <end position="271"/>
    </location>
</feature>
<dbReference type="Proteomes" id="UP000578077">
    <property type="component" value="Unassembled WGS sequence"/>
</dbReference>
<feature type="region of interest" description="Disordered" evidence="8">
    <location>
        <begin position="1"/>
        <end position="37"/>
    </location>
</feature>
<dbReference type="InterPro" id="IPR002549">
    <property type="entry name" value="AI-2E-like"/>
</dbReference>
<evidence type="ECO:0000256" key="3">
    <source>
        <dbReference type="ARBA" id="ARBA00022448"/>
    </source>
</evidence>
<organism evidence="10 11">
    <name type="scientific">Streptomonospora salina</name>
    <dbReference type="NCBI Taxonomy" id="104205"/>
    <lineage>
        <taxon>Bacteria</taxon>
        <taxon>Bacillati</taxon>
        <taxon>Actinomycetota</taxon>
        <taxon>Actinomycetes</taxon>
        <taxon>Streptosporangiales</taxon>
        <taxon>Nocardiopsidaceae</taxon>
        <taxon>Streptomonospora</taxon>
    </lineage>
</organism>
<dbReference type="AlphaFoldDB" id="A0A841ELM2"/>